<feature type="domain" description="Zn(2)-C6 fungal-type" evidence="4">
    <location>
        <begin position="27"/>
        <end position="57"/>
    </location>
</feature>
<reference evidence="5 6" key="1">
    <citation type="submission" date="2014-04" db="EMBL/GenBank/DDBJ databases">
        <authorList>
            <consortium name="DOE Joint Genome Institute"/>
            <person name="Kuo A."/>
            <person name="Martino E."/>
            <person name="Perotto S."/>
            <person name="Kohler A."/>
            <person name="Nagy L.G."/>
            <person name="Floudas D."/>
            <person name="Copeland A."/>
            <person name="Barry K.W."/>
            <person name="Cichocki N."/>
            <person name="Veneault-Fourrey C."/>
            <person name="LaButti K."/>
            <person name="Lindquist E.A."/>
            <person name="Lipzen A."/>
            <person name="Lundell T."/>
            <person name="Morin E."/>
            <person name="Murat C."/>
            <person name="Sun H."/>
            <person name="Tunlid A."/>
            <person name="Henrissat B."/>
            <person name="Grigoriev I.V."/>
            <person name="Hibbett D.S."/>
            <person name="Martin F."/>
            <person name="Nordberg H.P."/>
            <person name="Cantor M.N."/>
            <person name="Hua S.X."/>
        </authorList>
    </citation>
    <scope>NUCLEOTIDE SEQUENCE [LARGE SCALE GENOMIC DNA]</scope>
    <source>
        <strain evidence="5 6">Zn</strain>
    </source>
</reference>
<dbReference type="GO" id="GO:0003677">
    <property type="term" value="F:DNA binding"/>
    <property type="evidence" value="ECO:0007669"/>
    <property type="project" value="InterPro"/>
</dbReference>
<accession>A0A0C3CEQ8</accession>
<dbReference type="SMART" id="SM00066">
    <property type="entry name" value="GAL4"/>
    <property type="match status" value="1"/>
</dbReference>
<feature type="compositionally biased region" description="Low complexity" evidence="3">
    <location>
        <begin position="8"/>
        <end position="19"/>
    </location>
</feature>
<evidence type="ECO:0000313" key="6">
    <source>
        <dbReference type="Proteomes" id="UP000054321"/>
    </source>
</evidence>
<dbReference type="Pfam" id="PF04082">
    <property type="entry name" value="Fungal_trans"/>
    <property type="match status" value="1"/>
</dbReference>
<feature type="region of interest" description="Disordered" evidence="3">
    <location>
        <begin position="93"/>
        <end position="114"/>
    </location>
</feature>
<dbReference type="SMART" id="SM00906">
    <property type="entry name" value="Fungal_trans"/>
    <property type="match status" value="1"/>
</dbReference>
<dbReference type="InterPro" id="IPR050987">
    <property type="entry name" value="AtrR-like"/>
</dbReference>
<keyword evidence="6" id="KW-1185">Reference proteome</keyword>
<dbReference type="Pfam" id="PF00172">
    <property type="entry name" value="Zn_clus"/>
    <property type="match status" value="1"/>
</dbReference>
<dbReference type="PANTHER" id="PTHR46910:SF25">
    <property type="entry name" value="ABC-TRANSPORTER-REGULATING TRANSCRIPTION FACTOR"/>
    <property type="match status" value="1"/>
</dbReference>
<dbReference type="STRING" id="913774.A0A0C3CEQ8"/>
<reference evidence="6" key="2">
    <citation type="submission" date="2015-01" db="EMBL/GenBank/DDBJ databases">
        <title>Evolutionary Origins and Diversification of the Mycorrhizal Mutualists.</title>
        <authorList>
            <consortium name="DOE Joint Genome Institute"/>
            <consortium name="Mycorrhizal Genomics Consortium"/>
            <person name="Kohler A."/>
            <person name="Kuo A."/>
            <person name="Nagy L.G."/>
            <person name="Floudas D."/>
            <person name="Copeland A."/>
            <person name="Barry K.W."/>
            <person name="Cichocki N."/>
            <person name="Veneault-Fourrey C."/>
            <person name="LaButti K."/>
            <person name="Lindquist E.A."/>
            <person name="Lipzen A."/>
            <person name="Lundell T."/>
            <person name="Morin E."/>
            <person name="Murat C."/>
            <person name="Riley R."/>
            <person name="Ohm R."/>
            <person name="Sun H."/>
            <person name="Tunlid A."/>
            <person name="Henrissat B."/>
            <person name="Grigoriev I.V."/>
            <person name="Hibbett D.S."/>
            <person name="Martin F."/>
        </authorList>
    </citation>
    <scope>NUCLEOTIDE SEQUENCE [LARGE SCALE GENOMIC DNA]</scope>
    <source>
        <strain evidence="6">Zn</strain>
    </source>
</reference>
<protein>
    <recommendedName>
        <fullName evidence="4">Zn(2)-C6 fungal-type domain-containing protein</fullName>
    </recommendedName>
</protein>
<evidence type="ECO:0000256" key="2">
    <source>
        <dbReference type="ARBA" id="ARBA00023242"/>
    </source>
</evidence>
<dbReference type="InterPro" id="IPR036864">
    <property type="entry name" value="Zn2-C6_fun-type_DNA-bd_sf"/>
</dbReference>
<dbReference type="CDD" id="cd12148">
    <property type="entry name" value="fungal_TF_MHR"/>
    <property type="match status" value="1"/>
</dbReference>
<feature type="region of interest" description="Disordered" evidence="3">
    <location>
        <begin position="625"/>
        <end position="662"/>
    </location>
</feature>
<sequence length="762" mass="85319">MDMDQESASRSSSPPTSRAPHSHTRTSCDLCKRLKIKCERQGESCLHCIDRGARCVTTLVERKKRQPNRATSLLDIESRLKRMESVITASGLSAHWDGSPETSSGISDPPLEDPGKITDRLSTLLISEEGRSRYLGASSGFSLFSPQGLQWISEKTGSNELAEFISGISSNLQSYMPKNSSTELYRPLYPSEREPLPPKVVADHYVQYFFDSYNSIFPLFDRGVFDKSYDLQYSGNAPSGPAWYACLNIVLCIGCLLFQVRPQGEPNNSPGELNWKKYFRNASSCFIDLLFEDGSLQAIQAIVGMAVVQQISLQPQAVYILTAAAGRLVHGIGLHRNFNDLGLSQVEIKQRNNVFWIVYFMDKSVALRLGHPSVLNDDDIGIDLPVDEIVQRRLDGSTTYSIFRCQAQLARLESRIHTELYSARALRKSAMDRLRMVGELDKALMEWKEALPLEIQPERAIECEEDYILPIVMMHFAYFNCLTTIHRVSIHHGSWTSTHVSESGATLHDQHLNPRVYASQSICLAAARQSIQLLRFVDIKAHSTTNSVIWMLLYYPLSGLLTLFATTIQNPQNPQVTADLDLMEVVISYFSEPVIHVNDITATTARIFEELVKVAKKYVEKTGFKASKPTKRSHDESDSEQDISQQAPEDLRSAESFSGSNINFDTTGPVLSSIEPSYQNLPATSFDVPTTGGMMPQDINVPQYPLQSSSFPAQGFSMPTSSQVSDDIMRHPDATSIIPVVSEYFEWDLANLWSFDFTQGHQ</sequence>
<evidence type="ECO:0000313" key="5">
    <source>
        <dbReference type="EMBL" id="KIM97428.1"/>
    </source>
</evidence>
<dbReference type="PANTHER" id="PTHR46910">
    <property type="entry name" value="TRANSCRIPTION FACTOR PDR1"/>
    <property type="match status" value="1"/>
</dbReference>
<dbReference type="InParanoid" id="A0A0C3CEQ8"/>
<evidence type="ECO:0000256" key="3">
    <source>
        <dbReference type="SAM" id="MobiDB-lite"/>
    </source>
</evidence>
<name>A0A0C3CEQ8_OIDMZ</name>
<keyword evidence="2" id="KW-0539">Nucleus</keyword>
<keyword evidence="1" id="KW-0479">Metal-binding</keyword>
<dbReference type="SUPFAM" id="SSF57701">
    <property type="entry name" value="Zn2/Cys6 DNA-binding domain"/>
    <property type="match status" value="1"/>
</dbReference>
<dbReference type="GO" id="GO:0000981">
    <property type="term" value="F:DNA-binding transcription factor activity, RNA polymerase II-specific"/>
    <property type="evidence" value="ECO:0007669"/>
    <property type="project" value="InterPro"/>
</dbReference>
<dbReference type="GO" id="GO:0008270">
    <property type="term" value="F:zinc ion binding"/>
    <property type="evidence" value="ECO:0007669"/>
    <property type="project" value="InterPro"/>
</dbReference>
<organism evidence="5 6">
    <name type="scientific">Oidiodendron maius (strain Zn)</name>
    <dbReference type="NCBI Taxonomy" id="913774"/>
    <lineage>
        <taxon>Eukaryota</taxon>
        <taxon>Fungi</taxon>
        <taxon>Dikarya</taxon>
        <taxon>Ascomycota</taxon>
        <taxon>Pezizomycotina</taxon>
        <taxon>Leotiomycetes</taxon>
        <taxon>Leotiomycetes incertae sedis</taxon>
        <taxon>Myxotrichaceae</taxon>
        <taxon>Oidiodendron</taxon>
    </lineage>
</organism>
<gene>
    <name evidence="5" type="ORF">OIDMADRAFT_58043</name>
</gene>
<dbReference type="PROSITE" id="PS00463">
    <property type="entry name" value="ZN2_CY6_FUNGAL_1"/>
    <property type="match status" value="1"/>
</dbReference>
<dbReference type="OrthoDB" id="2123952at2759"/>
<dbReference type="GO" id="GO:0006351">
    <property type="term" value="P:DNA-templated transcription"/>
    <property type="evidence" value="ECO:0007669"/>
    <property type="project" value="InterPro"/>
</dbReference>
<dbReference type="AlphaFoldDB" id="A0A0C3CEQ8"/>
<feature type="region of interest" description="Disordered" evidence="3">
    <location>
        <begin position="1"/>
        <end position="24"/>
    </location>
</feature>
<dbReference type="InterPro" id="IPR001138">
    <property type="entry name" value="Zn2Cys6_DnaBD"/>
</dbReference>
<evidence type="ECO:0000256" key="1">
    <source>
        <dbReference type="ARBA" id="ARBA00022723"/>
    </source>
</evidence>
<dbReference type="HOGENOM" id="CLU_011099_2_0_1"/>
<proteinExistence type="predicted"/>
<dbReference type="CDD" id="cd00067">
    <property type="entry name" value="GAL4"/>
    <property type="match status" value="1"/>
</dbReference>
<dbReference type="Gene3D" id="4.10.240.10">
    <property type="entry name" value="Zn(2)-C6 fungal-type DNA-binding domain"/>
    <property type="match status" value="1"/>
</dbReference>
<dbReference type="PROSITE" id="PS50048">
    <property type="entry name" value="ZN2_CY6_FUNGAL_2"/>
    <property type="match status" value="1"/>
</dbReference>
<evidence type="ECO:0000259" key="4">
    <source>
        <dbReference type="PROSITE" id="PS50048"/>
    </source>
</evidence>
<dbReference type="InterPro" id="IPR007219">
    <property type="entry name" value="XnlR_reg_dom"/>
</dbReference>
<dbReference type="Proteomes" id="UP000054321">
    <property type="component" value="Unassembled WGS sequence"/>
</dbReference>
<dbReference type="EMBL" id="KN832882">
    <property type="protein sequence ID" value="KIM97428.1"/>
    <property type="molecule type" value="Genomic_DNA"/>
</dbReference>